<gene>
    <name evidence="2" type="ORF">Zm00014a_007502</name>
</gene>
<accession>A0A3L6DXR9</accession>
<feature type="compositionally biased region" description="Low complexity" evidence="1">
    <location>
        <begin position="17"/>
        <end position="34"/>
    </location>
</feature>
<protein>
    <submittedName>
        <fullName evidence="2">Uncharacterized protein</fullName>
    </submittedName>
</protein>
<evidence type="ECO:0000313" key="2">
    <source>
        <dbReference type="EMBL" id="PWZ13524.1"/>
    </source>
</evidence>
<reference evidence="2" key="1">
    <citation type="journal article" date="2018" name="Nat. Genet.">
        <title>Extensive intraspecific gene order and gene structural variations between Mo17 and other maize genomes.</title>
        <authorList>
            <person name="Sun S."/>
            <person name="Zhou Y."/>
            <person name="Chen J."/>
            <person name="Shi J."/>
            <person name="Zhao H."/>
            <person name="Zhao H."/>
            <person name="Song W."/>
            <person name="Zhang M."/>
            <person name="Cui Y."/>
            <person name="Dong X."/>
            <person name="Liu H."/>
            <person name="Ma X."/>
            <person name="Jiao Y."/>
            <person name="Wang B."/>
            <person name="Wei X."/>
            <person name="Stein J.C."/>
            <person name="Glaubitz J.C."/>
            <person name="Lu F."/>
            <person name="Yu G."/>
            <person name="Liang C."/>
            <person name="Fengler K."/>
            <person name="Li B."/>
            <person name="Rafalski A."/>
            <person name="Schnable P.S."/>
            <person name="Ware D.H."/>
            <person name="Buckler E.S."/>
            <person name="Lai J."/>
        </authorList>
    </citation>
    <scope>NUCLEOTIDE SEQUENCE [LARGE SCALE GENOMIC DNA]</scope>
    <source>
        <tissue evidence="2">Seedling</tissue>
    </source>
</reference>
<feature type="region of interest" description="Disordered" evidence="1">
    <location>
        <begin position="1"/>
        <end position="42"/>
    </location>
</feature>
<dbReference type="EMBL" id="NCVQ01000008">
    <property type="protein sequence ID" value="PWZ13524.1"/>
    <property type="molecule type" value="Genomic_DNA"/>
</dbReference>
<name>A0A3L6DXR9_MAIZE</name>
<comment type="caution">
    <text evidence="2">The sequence shown here is derived from an EMBL/GenBank/DDBJ whole genome shotgun (WGS) entry which is preliminary data.</text>
</comment>
<organism evidence="2">
    <name type="scientific">Zea mays</name>
    <name type="common">Maize</name>
    <dbReference type="NCBI Taxonomy" id="4577"/>
    <lineage>
        <taxon>Eukaryota</taxon>
        <taxon>Viridiplantae</taxon>
        <taxon>Streptophyta</taxon>
        <taxon>Embryophyta</taxon>
        <taxon>Tracheophyta</taxon>
        <taxon>Spermatophyta</taxon>
        <taxon>Magnoliopsida</taxon>
        <taxon>Liliopsida</taxon>
        <taxon>Poales</taxon>
        <taxon>Poaceae</taxon>
        <taxon>PACMAD clade</taxon>
        <taxon>Panicoideae</taxon>
        <taxon>Andropogonodae</taxon>
        <taxon>Andropogoneae</taxon>
        <taxon>Tripsacinae</taxon>
        <taxon>Zea</taxon>
    </lineage>
</organism>
<sequence length="80" mass="8232">MGSLVSCLSDPIPSGNRSPPSQARRRSSTSSRVRGSGGRDSVMASVFMDGETLTTARVVVLPAELGLQLAPSPSPCHGHA</sequence>
<dbReference type="AlphaFoldDB" id="A0A3L6DXR9"/>
<evidence type="ECO:0000256" key="1">
    <source>
        <dbReference type="SAM" id="MobiDB-lite"/>
    </source>
</evidence>
<proteinExistence type="predicted"/>
<dbReference type="Proteomes" id="UP000251960">
    <property type="component" value="Chromosome 7"/>
</dbReference>